<sequence length="94" mass="10132">MFGMHLEGGNRGNYKPTMEEVFDNASTWNQSDWCDYKPVTEGLASAKLDGLQIYATCSDGGNVIMKVEVWGGDNQRNNGISCAPGGTDSHCGPQ</sequence>
<dbReference type="EMBL" id="MTYJ01000025">
    <property type="protein sequence ID" value="OQV21219.1"/>
    <property type="molecule type" value="Genomic_DNA"/>
</dbReference>
<reference evidence="2" key="1">
    <citation type="submission" date="2017-01" db="EMBL/GenBank/DDBJ databases">
        <title>Comparative genomics of anhydrobiosis in the tardigrade Hypsibius dujardini.</title>
        <authorList>
            <person name="Yoshida Y."/>
            <person name="Koutsovoulos G."/>
            <person name="Laetsch D."/>
            <person name="Stevens L."/>
            <person name="Kumar S."/>
            <person name="Horikawa D."/>
            <person name="Ishino K."/>
            <person name="Komine S."/>
            <person name="Tomita M."/>
            <person name="Blaxter M."/>
            <person name="Arakawa K."/>
        </authorList>
    </citation>
    <scope>NUCLEOTIDE SEQUENCE [LARGE SCALE GENOMIC DNA]</scope>
    <source>
        <strain evidence="2">Z151</strain>
    </source>
</reference>
<accession>A0A1W0X155</accession>
<keyword evidence="2" id="KW-1185">Reference proteome</keyword>
<dbReference type="Proteomes" id="UP000192578">
    <property type="component" value="Unassembled WGS sequence"/>
</dbReference>
<proteinExistence type="predicted"/>
<evidence type="ECO:0000313" key="1">
    <source>
        <dbReference type="EMBL" id="OQV21219.1"/>
    </source>
</evidence>
<comment type="caution">
    <text evidence="1">The sequence shown here is derived from an EMBL/GenBank/DDBJ whole genome shotgun (WGS) entry which is preliminary data.</text>
</comment>
<protein>
    <submittedName>
        <fullName evidence="1">Uncharacterized protein</fullName>
    </submittedName>
</protein>
<evidence type="ECO:0000313" key="2">
    <source>
        <dbReference type="Proteomes" id="UP000192578"/>
    </source>
</evidence>
<dbReference type="AlphaFoldDB" id="A0A1W0X155"/>
<organism evidence="1 2">
    <name type="scientific">Hypsibius exemplaris</name>
    <name type="common">Freshwater tardigrade</name>
    <dbReference type="NCBI Taxonomy" id="2072580"/>
    <lineage>
        <taxon>Eukaryota</taxon>
        <taxon>Metazoa</taxon>
        <taxon>Ecdysozoa</taxon>
        <taxon>Tardigrada</taxon>
        <taxon>Eutardigrada</taxon>
        <taxon>Parachela</taxon>
        <taxon>Hypsibioidea</taxon>
        <taxon>Hypsibiidae</taxon>
        <taxon>Hypsibius</taxon>
    </lineage>
</organism>
<gene>
    <name evidence="1" type="ORF">BV898_04976</name>
</gene>
<name>A0A1W0X155_HYPEX</name>